<organism evidence="1 2">
    <name type="scientific">Streptomyces changanensis</name>
    <dbReference type="NCBI Taxonomy" id="2964669"/>
    <lineage>
        <taxon>Bacteria</taxon>
        <taxon>Bacillati</taxon>
        <taxon>Actinomycetota</taxon>
        <taxon>Actinomycetes</taxon>
        <taxon>Kitasatosporales</taxon>
        <taxon>Streptomycetaceae</taxon>
        <taxon>Streptomyces</taxon>
    </lineage>
</organism>
<dbReference type="EMBL" id="CP102332">
    <property type="protein sequence ID" value="UUS34489.1"/>
    <property type="molecule type" value="Genomic_DNA"/>
</dbReference>
<protein>
    <submittedName>
        <fullName evidence="1">Uncharacterized protein</fullName>
    </submittedName>
</protein>
<accession>A0ABY5NER6</accession>
<evidence type="ECO:0000313" key="1">
    <source>
        <dbReference type="EMBL" id="UUS34489.1"/>
    </source>
</evidence>
<proteinExistence type="predicted"/>
<dbReference type="Proteomes" id="UP001060150">
    <property type="component" value="Chromosome"/>
</dbReference>
<keyword evidence="2" id="KW-1185">Reference proteome</keyword>
<dbReference type="RefSeq" id="WP_257375551.1">
    <property type="nucleotide sequence ID" value="NZ_CP102332.1"/>
</dbReference>
<reference evidence="1" key="1">
    <citation type="submission" date="2022-08" db="EMBL/GenBank/DDBJ databases">
        <title>Streptomyces changanensis sp. nov., an actinomycete isolated from soil.</title>
        <authorList>
            <person name="Wu H."/>
            <person name="Han L."/>
        </authorList>
    </citation>
    <scope>NUCLEOTIDE SEQUENCE</scope>
    <source>
        <strain evidence="1">HL-66</strain>
    </source>
</reference>
<sequence length="41" mass="4543">MQHHFRDDSVGFGVSCPYWDLVFGTARSKRGDTVLAARSAT</sequence>
<evidence type="ECO:0000313" key="2">
    <source>
        <dbReference type="Proteomes" id="UP001060150"/>
    </source>
</evidence>
<name>A0ABY5NER6_9ACTN</name>
<gene>
    <name evidence="1" type="ORF">NRO40_29140</name>
</gene>